<sequence length="150" mass="17982">MKQRDEYEVECKVHNPRAVDLVCDATFYGKRRDKLGILVFKDVESKEILIWKHIESEIVQDYRYLKEKLLELGYTIQSVTSDGKRGLYKAFKDIPMQMCHFHQKKIVQRYITIRPKLEVSKDLKKIVSRLTRNYISKIQLMLRKVEYSHT</sequence>
<dbReference type="AlphaFoldDB" id="A0A7S7M2C4"/>
<name>A0A7S7M2C4_9BACT</name>
<dbReference type="KEGG" id="smas:HUE87_03235"/>
<keyword evidence="2" id="KW-1185">Reference proteome</keyword>
<organism evidence="1 2">
    <name type="scientific">Candidatus Sulfurimonas marisnigri</name>
    <dbReference type="NCBI Taxonomy" id="2740405"/>
    <lineage>
        <taxon>Bacteria</taxon>
        <taxon>Pseudomonadati</taxon>
        <taxon>Campylobacterota</taxon>
        <taxon>Epsilonproteobacteria</taxon>
        <taxon>Campylobacterales</taxon>
        <taxon>Sulfurimonadaceae</taxon>
        <taxon>Sulfurimonas</taxon>
    </lineage>
</organism>
<reference evidence="1 2" key="1">
    <citation type="submission" date="2020-05" db="EMBL/GenBank/DDBJ databases">
        <title>Sulfurimonas marisnigri, sp. nov., and Sulfurimonas baltica, sp. nov., manganese oxide reducing chemolithoautotrophs of the class Epsilonproteobacteria isolated from the pelagic redoxclines of the Black and Baltic Seas and emended description of the genus Sulfurimonas.</title>
        <authorList>
            <person name="Henkel J.V."/>
            <person name="Laudan C."/>
            <person name="Werner J."/>
            <person name="Neu T."/>
            <person name="Plewe S."/>
            <person name="Sproer C."/>
            <person name="Bunk B."/>
            <person name="Schulz-Vogt H.N."/>
        </authorList>
    </citation>
    <scope>NUCLEOTIDE SEQUENCE [LARGE SCALE GENOMIC DNA]</scope>
    <source>
        <strain evidence="1 2">SoZ1</strain>
    </source>
</reference>
<gene>
    <name evidence="1" type="ORF">HUE87_03235</name>
</gene>
<protein>
    <recommendedName>
        <fullName evidence="3">Transposase</fullName>
    </recommendedName>
</protein>
<evidence type="ECO:0000313" key="2">
    <source>
        <dbReference type="Proteomes" id="UP000593836"/>
    </source>
</evidence>
<evidence type="ECO:0008006" key="3">
    <source>
        <dbReference type="Google" id="ProtNLM"/>
    </source>
</evidence>
<dbReference type="EMBL" id="CP054493">
    <property type="protein sequence ID" value="QOY55263.1"/>
    <property type="molecule type" value="Genomic_DNA"/>
</dbReference>
<evidence type="ECO:0000313" key="1">
    <source>
        <dbReference type="EMBL" id="QOY55263.1"/>
    </source>
</evidence>
<dbReference type="Proteomes" id="UP000593836">
    <property type="component" value="Chromosome"/>
</dbReference>
<accession>A0A7S7M2C4</accession>
<proteinExistence type="predicted"/>